<dbReference type="Pfam" id="PF20572">
    <property type="entry name" value="DUF6781"/>
    <property type="match status" value="1"/>
</dbReference>
<dbReference type="EMBL" id="SLXD01000023">
    <property type="protein sequence ID" value="TCO97179.1"/>
    <property type="molecule type" value="Genomic_DNA"/>
</dbReference>
<gene>
    <name evidence="2" type="ORF">EV684_12319</name>
</gene>
<evidence type="ECO:0000256" key="1">
    <source>
        <dbReference type="SAM" id="MobiDB-lite"/>
    </source>
</evidence>
<dbReference type="GeneID" id="99686411"/>
<feature type="region of interest" description="Disordered" evidence="1">
    <location>
        <begin position="217"/>
        <end position="237"/>
    </location>
</feature>
<comment type="caution">
    <text evidence="2">The sequence shown here is derived from an EMBL/GenBank/DDBJ whole genome shotgun (WGS) entry which is preliminary data.</text>
</comment>
<organism evidence="2 3">
    <name type="scientific">Rubrivivax gelatinosus</name>
    <name type="common">Rhodocyclus gelatinosus</name>
    <name type="synonym">Rhodopseudomonas gelatinosa</name>
    <dbReference type="NCBI Taxonomy" id="28068"/>
    <lineage>
        <taxon>Bacteria</taxon>
        <taxon>Pseudomonadati</taxon>
        <taxon>Pseudomonadota</taxon>
        <taxon>Betaproteobacteria</taxon>
        <taxon>Burkholderiales</taxon>
        <taxon>Sphaerotilaceae</taxon>
        <taxon>Rubrivivax</taxon>
    </lineage>
</organism>
<sequence>MAKPMFDAEALIAMFETATAQQGAQLRQAVTQTALTALQGRELTLKNLRATVKAVGDAASAGVARNAVAGVDPTALLDSAVAGLDAAVLKAVEANRVALQRLVQQGADLREKHLQKALDDLDKMEDTLFAALKKSAAGSGSSVAAAWGPVLERLQAGGTLSGVQASLTAEQMAEQMQAAMRTTRHASVRAAQALADSYTAMVSGVLIGLAEALQSAPAAPAVDEAPARKTAARKRTA</sequence>
<evidence type="ECO:0000313" key="3">
    <source>
        <dbReference type="Proteomes" id="UP000295106"/>
    </source>
</evidence>
<proteinExistence type="predicted"/>
<protein>
    <submittedName>
        <fullName evidence="2">Uncharacterized protein</fullName>
    </submittedName>
</protein>
<dbReference type="Proteomes" id="UP000295106">
    <property type="component" value="Unassembled WGS sequence"/>
</dbReference>
<name>A0A4R2LV07_RUBGE</name>
<dbReference type="AlphaFoldDB" id="A0A4R2LV07"/>
<reference evidence="2 3" key="1">
    <citation type="submission" date="2019-03" db="EMBL/GenBank/DDBJ databases">
        <title>Genomic Encyclopedia of Type Strains, Phase IV (KMG-IV): sequencing the most valuable type-strain genomes for metagenomic binning, comparative biology and taxonomic classification.</title>
        <authorList>
            <person name="Goeker M."/>
        </authorList>
    </citation>
    <scope>NUCLEOTIDE SEQUENCE [LARGE SCALE GENOMIC DNA]</scope>
    <source>
        <strain evidence="2 3">DSM 1709</strain>
    </source>
</reference>
<dbReference type="RefSeq" id="WP_132649716.1">
    <property type="nucleotide sequence ID" value="NZ_CP181386.1"/>
</dbReference>
<accession>A0A4R2LV07</accession>
<evidence type="ECO:0000313" key="2">
    <source>
        <dbReference type="EMBL" id="TCO97179.1"/>
    </source>
</evidence>
<dbReference type="OrthoDB" id="9128579at2"/>
<dbReference type="InterPro" id="IPR046708">
    <property type="entry name" value="DUF6781"/>
</dbReference>